<comment type="similarity">
    <text evidence="1">Belongs to the ustYa family.</text>
</comment>
<reference evidence="4 5" key="1">
    <citation type="submission" date="2015-10" db="EMBL/GenBank/DDBJ databases">
        <title>Full genome of DAOMC 229536 Phialocephala scopiformis, a fungal endophyte of spruce producing the potent anti-insectan compound rugulosin.</title>
        <authorList>
            <consortium name="DOE Joint Genome Institute"/>
            <person name="Walker A.K."/>
            <person name="Frasz S.L."/>
            <person name="Seifert K.A."/>
            <person name="Miller J.D."/>
            <person name="Mondo S.J."/>
            <person name="Labutti K."/>
            <person name="Lipzen A."/>
            <person name="Dockter R."/>
            <person name="Kennedy M."/>
            <person name="Grigoriev I.V."/>
            <person name="Spatafora J.W."/>
        </authorList>
    </citation>
    <scope>NUCLEOTIDE SEQUENCE [LARGE SCALE GENOMIC DNA]</scope>
    <source>
        <strain evidence="4 5">CBS 120377</strain>
    </source>
</reference>
<organism evidence="4 5">
    <name type="scientific">Mollisia scopiformis</name>
    <name type="common">Conifer needle endophyte fungus</name>
    <name type="synonym">Phialocephala scopiformis</name>
    <dbReference type="NCBI Taxonomy" id="149040"/>
    <lineage>
        <taxon>Eukaryota</taxon>
        <taxon>Fungi</taxon>
        <taxon>Dikarya</taxon>
        <taxon>Ascomycota</taxon>
        <taxon>Pezizomycotina</taxon>
        <taxon>Leotiomycetes</taxon>
        <taxon>Helotiales</taxon>
        <taxon>Mollisiaceae</taxon>
        <taxon>Mollisia</taxon>
    </lineage>
</organism>
<feature type="region of interest" description="Disordered" evidence="2">
    <location>
        <begin position="298"/>
        <end position="318"/>
    </location>
</feature>
<name>A0A194XN39_MOLSC</name>
<dbReference type="Pfam" id="PF11807">
    <property type="entry name" value="UstYa"/>
    <property type="match status" value="1"/>
</dbReference>
<feature type="compositionally biased region" description="Polar residues" evidence="2">
    <location>
        <begin position="16"/>
        <end position="27"/>
    </location>
</feature>
<keyword evidence="3" id="KW-0812">Transmembrane</keyword>
<evidence type="ECO:0000313" key="5">
    <source>
        <dbReference type="Proteomes" id="UP000070700"/>
    </source>
</evidence>
<feature type="transmembrane region" description="Helical" evidence="3">
    <location>
        <begin position="57"/>
        <end position="80"/>
    </location>
</feature>
<dbReference type="GeneID" id="28829064"/>
<gene>
    <name evidence="4" type="ORF">LY89DRAFT_729063</name>
</gene>
<dbReference type="PANTHER" id="PTHR33365:SF12">
    <property type="entry name" value="TAT PATHWAY SIGNAL SEQUENCE"/>
    <property type="match status" value="1"/>
</dbReference>
<evidence type="ECO:0000313" key="4">
    <source>
        <dbReference type="EMBL" id="KUJ21546.1"/>
    </source>
</evidence>
<protein>
    <submittedName>
        <fullName evidence="4">Uncharacterized protein</fullName>
    </submittedName>
</protein>
<dbReference type="STRING" id="149040.A0A194XN39"/>
<keyword evidence="3" id="KW-0472">Membrane</keyword>
<dbReference type="GO" id="GO:0043386">
    <property type="term" value="P:mycotoxin biosynthetic process"/>
    <property type="evidence" value="ECO:0007669"/>
    <property type="project" value="InterPro"/>
</dbReference>
<proteinExistence type="inferred from homology"/>
<keyword evidence="3" id="KW-1133">Transmembrane helix</keyword>
<accession>A0A194XN39</accession>
<dbReference type="AlphaFoldDB" id="A0A194XN39"/>
<evidence type="ECO:0000256" key="3">
    <source>
        <dbReference type="SAM" id="Phobius"/>
    </source>
</evidence>
<keyword evidence="5" id="KW-1185">Reference proteome</keyword>
<feature type="compositionally biased region" description="Basic and acidic residues" evidence="2">
    <location>
        <begin position="309"/>
        <end position="318"/>
    </location>
</feature>
<dbReference type="Proteomes" id="UP000070700">
    <property type="component" value="Unassembled WGS sequence"/>
</dbReference>
<dbReference type="InParanoid" id="A0A194XN39"/>
<sequence>MTYSTESQPETKKSISFESAETDSSSTGLLEKFNNTEALEDDLRFIRQPPPRYSPRWLMVHICVLLLYTCILVGALFKVWSLPEQKLLPSHDNALDMLYSPMRDAVRYEVKTLHNSVNATSKYKGPPTPEVDKAWRAVFDYGELRINDEDLKHMNRTSVKLADGSGQYVGSPDASNTSQAVFQTNSNIERNQTYHQLHCLWYIFRNVHPEFYTVEPTNVPVIDHLDHCIDSLRNFIQCHATTSVQTYSWLPDLHIPWANFEVDNICVDWDYYTNWVTQHSIQDIYDPHIFVHPTMGPSFPDGKPTTGTKGHDHGIGGA</sequence>
<dbReference type="EMBL" id="KQ947407">
    <property type="protein sequence ID" value="KUJ21546.1"/>
    <property type="molecule type" value="Genomic_DNA"/>
</dbReference>
<dbReference type="OrthoDB" id="3687641at2759"/>
<dbReference type="PANTHER" id="PTHR33365">
    <property type="entry name" value="YALI0B05434P"/>
    <property type="match status" value="1"/>
</dbReference>
<evidence type="ECO:0000256" key="1">
    <source>
        <dbReference type="ARBA" id="ARBA00035112"/>
    </source>
</evidence>
<feature type="region of interest" description="Disordered" evidence="2">
    <location>
        <begin position="1"/>
        <end position="27"/>
    </location>
</feature>
<dbReference type="InterPro" id="IPR021765">
    <property type="entry name" value="UstYa-like"/>
</dbReference>
<dbReference type="KEGG" id="psco:LY89DRAFT_729063"/>
<evidence type="ECO:0000256" key="2">
    <source>
        <dbReference type="SAM" id="MobiDB-lite"/>
    </source>
</evidence>
<dbReference type="RefSeq" id="XP_018075901.1">
    <property type="nucleotide sequence ID" value="XM_018219338.1"/>
</dbReference>